<dbReference type="Pfam" id="PF24626">
    <property type="entry name" value="SH3_Tf2-1"/>
    <property type="match status" value="1"/>
</dbReference>
<dbReference type="SUPFAM" id="SSF54160">
    <property type="entry name" value="Chromo domain-like"/>
    <property type="match status" value="1"/>
</dbReference>
<evidence type="ECO:0000313" key="3">
    <source>
        <dbReference type="EMBL" id="KAK9085613.1"/>
    </source>
</evidence>
<keyword evidence="4" id="KW-1185">Reference proteome</keyword>
<reference evidence="3 4" key="1">
    <citation type="submission" date="2024-01" db="EMBL/GenBank/DDBJ databases">
        <title>Genome assemblies of Stephania.</title>
        <authorList>
            <person name="Yang L."/>
        </authorList>
    </citation>
    <scope>NUCLEOTIDE SEQUENCE [LARGE SCALE GENOMIC DNA]</scope>
    <source>
        <strain evidence="3">QJT</strain>
        <tissue evidence="3">Leaf</tissue>
    </source>
</reference>
<evidence type="ECO:0000256" key="1">
    <source>
        <dbReference type="SAM" id="Coils"/>
    </source>
</evidence>
<sequence length="219" mass="25380">MAPFEALYGRPCRSPSCWAEPEDRVTIGPEIVVDHTEKVRLIRQRLKAAQERQKKYADKYHSDITYSEGAYVYLKVSPRKGLQRFGVKGKLAPRFIGPFRVRKRVGKVAYELELPPQMSGVHPVFHISMLRLAESKAGARPTVDLSQIDLSEDFSYEEQPIQILDRKVQQLRNKSIPKVLVKWQFHSDSELTWEREDYMRDRFPYLFESGSPTRDVGPA</sequence>
<name>A0AAP0EAL6_9MAGN</name>
<protein>
    <recommendedName>
        <fullName evidence="2">Tf2-1-like SH3-like domain-containing protein</fullName>
    </recommendedName>
</protein>
<dbReference type="InterPro" id="IPR016197">
    <property type="entry name" value="Chromo-like_dom_sf"/>
</dbReference>
<organism evidence="3 4">
    <name type="scientific">Stephania japonica</name>
    <dbReference type="NCBI Taxonomy" id="461633"/>
    <lineage>
        <taxon>Eukaryota</taxon>
        <taxon>Viridiplantae</taxon>
        <taxon>Streptophyta</taxon>
        <taxon>Embryophyta</taxon>
        <taxon>Tracheophyta</taxon>
        <taxon>Spermatophyta</taxon>
        <taxon>Magnoliopsida</taxon>
        <taxon>Ranunculales</taxon>
        <taxon>Menispermaceae</taxon>
        <taxon>Menispermoideae</taxon>
        <taxon>Cissampelideae</taxon>
        <taxon>Stephania</taxon>
    </lineage>
</organism>
<dbReference type="Proteomes" id="UP001417504">
    <property type="component" value="Unassembled WGS sequence"/>
</dbReference>
<comment type="caution">
    <text evidence="3">The sequence shown here is derived from an EMBL/GenBank/DDBJ whole genome shotgun (WGS) entry which is preliminary data.</text>
</comment>
<evidence type="ECO:0000313" key="4">
    <source>
        <dbReference type="Proteomes" id="UP001417504"/>
    </source>
</evidence>
<feature type="domain" description="Tf2-1-like SH3-like" evidence="2">
    <location>
        <begin position="69"/>
        <end position="131"/>
    </location>
</feature>
<dbReference type="EMBL" id="JBBNAE010000011">
    <property type="protein sequence ID" value="KAK9085613.1"/>
    <property type="molecule type" value="Genomic_DNA"/>
</dbReference>
<accession>A0AAP0EAL6</accession>
<gene>
    <name evidence="3" type="ORF">Sjap_026024</name>
</gene>
<keyword evidence="1" id="KW-0175">Coiled coil</keyword>
<dbReference type="PANTHER" id="PTHR46148:SF57">
    <property type="entry name" value="OS12G0499874 PROTEIN"/>
    <property type="match status" value="1"/>
</dbReference>
<dbReference type="InterPro" id="IPR056924">
    <property type="entry name" value="SH3_Tf2-1"/>
</dbReference>
<proteinExistence type="predicted"/>
<dbReference type="AlphaFoldDB" id="A0AAP0EAL6"/>
<evidence type="ECO:0000259" key="2">
    <source>
        <dbReference type="Pfam" id="PF24626"/>
    </source>
</evidence>
<dbReference type="PANTHER" id="PTHR46148">
    <property type="entry name" value="CHROMO DOMAIN-CONTAINING PROTEIN"/>
    <property type="match status" value="1"/>
</dbReference>
<feature type="coiled-coil region" evidence="1">
    <location>
        <begin position="32"/>
        <end position="59"/>
    </location>
</feature>